<dbReference type="EMBL" id="JAHLFV010000073">
    <property type="protein sequence ID" value="MBU3849584.1"/>
    <property type="molecule type" value="Genomic_DNA"/>
</dbReference>
<feature type="domain" description="PoNi C-terminal" evidence="1">
    <location>
        <begin position="31"/>
        <end position="140"/>
    </location>
</feature>
<dbReference type="InterPro" id="IPR015025">
    <property type="entry name" value="PoNi_C"/>
</dbReference>
<organism evidence="2 3">
    <name type="scientific">Candidatus Treponema excrementipullorum</name>
    <dbReference type="NCBI Taxonomy" id="2838768"/>
    <lineage>
        <taxon>Bacteria</taxon>
        <taxon>Pseudomonadati</taxon>
        <taxon>Spirochaetota</taxon>
        <taxon>Spirochaetia</taxon>
        <taxon>Spirochaetales</taxon>
        <taxon>Treponemataceae</taxon>
        <taxon>Treponema</taxon>
    </lineage>
</organism>
<dbReference type="SUPFAM" id="SSF140731">
    <property type="entry name" value="PA2201 C-terminal domain-like"/>
    <property type="match status" value="1"/>
</dbReference>
<dbReference type="Proteomes" id="UP000823914">
    <property type="component" value="Unassembled WGS sequence"/>
</dbReference>
<evidence type="ECO:0000313" key="2">
    <source>
        <dbReference type="EMBL" id="MBU3849584.1"/>
    </source>
</evidence>
<reference evidence="2" key="2">
    <citation type="submission" date="2021-04" db="EMBL/GenBank/DDBJ databases">
        <authorList>
            <person name="Gilroy R."/>
        </authorList>
    </citation>
    <scope>NUCLEOTIDE SEQUENCE</scope>
    <source>
        <strain evidence="2">Gambia15-2214</strain>
    </source>
</reference>
<name>A0A9E2L1C6_9SPIR</name>
<gene>
    <name evidence="2" type="ORF">IAA16_03365</name>
</gene>
<proteinExistence type="predicted"/>
<reference evidence="2" key="1">
    <citation type="journal article" date="2021" name="PeerJ">
        <title>Extensive microbial diversity within the chicken gut microbiome revealed by metagenomics and culture.</title>
        <authorList>
            <person name="Gilroy R."/>
            <person name="Ravi A."/>
            <person name="Getino M."/>
            <person name="Pursley I."/>
            <person name="Horton D.L."/>
            <person name="Alikhan N.F."/>
            <person name="Baker D."/>
            <person name="Gharbi K."/>
            <person name="Hall N."/>
            <person name="Watson M."/>
            <person name="Adriaenssens E.M."/>
            <person name="Foster-Nyarko E."/>
            <person name="Jarju S."/>
            <person name="Secka A."/>
            <person name="Antonio M."/>
            <person name="Oren A."/>
            <person name="Chaudhuri R.R."/>
            <person name="La Ragione R."/>
            <person name="Hildebrand F."/>
            <person name="Pallen M.J."/>
        </authorList>
    </citation>
    <scope>NUCLEOTIDE SEQUENCE</scope>
    <source>
        <strain evidence="2">Gambia15-2214</strain>
    </source>
</reference>
<dbReference type="Gene3D" id="1.10.3920.10">
    <property type="entry name" value="PA2201 C-terminal domain-like"/>
    <property type="match status" value="1"/>
</dbReference>
<accession>A0A9E2L1C6</accession>
<evidence type="ECO:0000259" key="1">
    <source>
        <dbReference type="Pfam" id="PF08929"/>
    </source>
</evidence>
<protein>
    <submittedName>
        <fullName evidence="2">DUF1911 domain-containing protein</fullName>
    </submittedName>
</protein>
<dbReference type="Pfam" id="PF08929">
    <property type="entry name" value="PoNi_C"/>
    <property type="match status" value="1"/>
</dbReference>
<dbReference type="AlphaFoldDB" id="A0A9E2L1C6"/>
<dbReference type="InterPro" id="IPR028983">
    <property type="entry name" value="PA2201-like_C"/>
</dbReference>
<sequence>MALIIYLIILFNRAEFLDEYKELLIKSEYWDVYLENLIQILDPTWKISTEELCCPKYTNAVSVYEVVMLSKENKAAAVERLKRYLKKQWLHTMTEGPITKFDLKKGRYRGYWCIAAAALVKALGLDDTELKDCKYYPRDMAHFC</sequence>
<comment type="caution">
    <text evidence="2">The sequence shown here is derived from an EMBL/GenBank/DDBJ whole genome shotgun (WGS) entry which is preliminary data.</text>
</comment>
<feature type="non-terminal residue" evidence="2">
    <location>
        <position position="1"/>
    </location>
</feature>
<evidence type="ECO:0000313" key="3">
    <source>
        <dbReference type="Proteomes" id="UP000823914"/>
    </source>
</evidence>